<dbReference type="EMBL" id="JARTLD010000035">
    <property type="protein sequence ID" value="MED5018477.1"/>
    <property type="molecule type" value="Genomic_DNA"/>
</dbReference>
<dbReference type="Pfam" id="PF01503">
    <property type="entry name" value="PRA-PH"/>
    <property type="match status" value="1"/>
</dbReference>
<keyword evidence="2" id="KW-1185">Reference proteome</keyword>
<dbReference type="Proteomes" id="UP001343257">
    <property type="component" value="Unassembled WGS sequence"/>
</dbReference>
<evidence type="ECO:0000313" key="2">
    <source>
        <dbReference type="Proteomes" id="UP001343257"/>
    </source>
</evidence>
<evidence type="ECO:0000313" key="1">
    <source>
        <dbReference type="EMBL" id="MED5018477.1"/>
    </source>
</evidence>
<proteinExistence type="predicted"/>
<protein>
    <submittedName>
        <fullName evidence="1">Nucleoside triphosphate pyrophosphohydrolase</fullName>
    </submittedName>
</protein>
<dbReference type="CDD" id="cd11532">
    <property type="entry name" value="NTP-PPase_COG4997"/>
    <property type="match status" value="1"/>
</dbReference>
<dbReference type="InterPro" id="IPR038735">
    <property type="entry name" value="MSMEG_1276-like_NTP-PPase_dom"/>
</dbReference>
<accession>A0ABU6PVV0</accession>
<organism evidence="1 2">
    <name type="scientific">Paenibacillus chibensis</name>
    <dbReference type="NCBI Taxonomy" id="59846"/>
    <lineage>
        <taxon>Bacteria</taxon>
        <taxon>Bacillati</taxon>
        <taxon>Bacillota</taxon>
        <taxon>Bacilli</taxon>
        <taxon>Bacillales</taxon>
        <taxon>Paenibacillaceae</taxon>
        <taxon>Paenibacillus</taxon>
    </lineage>
</organism>
<dbReference type="RefSeq" id="WP_328278786.1">
    <property type="nucleotide sequence ID" value="NZ_JARTLD010000035.1"/>
</dbReference>
<comment type="caution">
    <text evidence="1">The sequence shown here is derived from an EMBL/GenBank/DDBJ whole genome shotgun (WGS) entry which is preliminary data.</text>
</comment>
<name>A0ABU6PVV0_9BACL</name>
<sequence>MPIYNKLVRDLIPDIIGAQGKQYTIQTLDQEDYIAELRKKLQEEHHEYIAAVQDREAVEELADMLEVIYALASIHGATEQDLNRVRDEKAQLRGKFQERILLIEAEM</sequence>
<dbReference type="InterPro" id="IPR021130">
    <property type="entry name" value="PRib-ATP_PPHydrolase-like"/>
</dbReference>
<reference evidence="1 2" key="1">
    <citation type="submission" date="2023-03" db="EMBL/GenBank/DDBJ databases">
        <title>Bacillus Genome Sequencing.</title>
        <authorList>
            <person name="Dunlap C."/>
        </authorList>
    </citation>
    <scope>NUCLEOTIDE SEQUENCE [LARGE SCALE GENOMIC DNA]</scope>
    <source>
        <strain evidence="1 2">NRS-52</strain>
    </source>
</reference>
<gene>
    <name evidence="1" type="ORF">P9847_14300</name>
</gene>
<dbReference type="SUPFAM" id="SSF101386">
    <property type="entry name" value="all-alpha NTP pyrophosphatases"/>
    <property type="match status" value="1"/>
</dbReference>